<dbReference type="Proteomes" id="UP000261660">
    <property type="component" value="Unplaced"/>
</dbReference>
<dbReference type="PROSITE" id="PS50222">
    <property type="entry name" value="EF_HAND_2"/>
    <property type="match status" value="1"/>
</dbReference>
<dbReference type="STRING" id="56723.ENSLBEP00000035536"/>
<dbReference type="InParanoid" id="A0A3Q3GQ41"/>
<dbReference type="AlphaFoldDB" id="A0A3Q3GQ41"/>
<evidence type="ECO:0000256" key="5">
    <source>
        <dbReference type="RuleBase" id="RU361184"/>
    </source>
</evidence>
<dbReference type="GO" id="GO:0048306">
    <property type="term" value="F:calcium-dependent protein binding"/>
    <property type="evidence" value="ECO:0007669"/>
    <property type="project" value="TreeGrafter"/>
</dbReference>
<dbReference type="RefSeq" id="XP_020495908.1">
    <property type="nucleotide sequence ID" value="XM_020640252.2"/>
</dbReference>
<dbReference type="PROSITE" id="PS00303">
    <property type="entry name" value="S100_CABP"/>
    <property type="match status" value="1"/>
</dbReference>
<dbReference type="PROSITE" id="PS00018">
    <property type="entry name" value="EF_HAND_1"/>
    <property type="match status" value="1"/>
</dbReference>
<evidence type="ECO:0000313" key="8">
    <source>
        <dbReference type="Proteomes" id="UP000261660"/>
    </source>
</evidence>
<dbReference type="PANTHER" id="PTHR11639">
    <property type="entry name" value="S100 CALCIUM-BINDING PROTEIN"/>
    <property type="match status" value="1"/>
</dbReference>
<dbReference type="InterPro" id="IPR002048">
    <property type="entry name" value="EF_hand_dom"/>
</dbReference>
<organism evidence="7 8">
    <name type="scientific">Labrus bergylta</name>
    <name type="common">ballan wrasse</name>
    <dbReference type="NCBI Taxonomy" id="56723"/>
    <lineage>
        <taxon>Eukaryota</taxon>
        <taxon>Metazoa</taxon>
        <taxon>Chordata</taxon>
        <taxon>Craniata</taxon>
        <taxon>Vertebrata</taxon>
        <taxon>Euteleostomi</taxon>
        <taxon>Actinopterygii</taxon>
        <taxon>Neopterygii</taxon>
        <taxon>Teleostei</taxon>
        <taxon>Neoteleostei</taxon>
        <taxon>Acanthomorphata</taxon>
        <taxon>Eupercaria</taxon>
        <taxon>Labriformes</taxon>
        <taxon>Labridae</taxon>
        <taxon>Labrus</taxon>
    </lineage>
</organism>
<dbReference type="FunFam" id="1.10.238.10:FF:000044">
    <property type="entry name" value="Protein S100"/>
    <property type="match status" value="1"/>
</dbReference>
<feature type="domain" description="EF-hand" evidence="6">
    <location>
        <begin position="79"/>
        <end position="114"/>
    </location>
</feature>
<dbReference type="SMART" id="SM01394">
    <property type="entry name" value="S_100"/>
    <property type="match status" value="1"/>
</dbReference>
<evidence type="ECO:0000256" key="2">
    <source>
        <dbReference type="ARBA" id="ARBA00022723"/>
    </source>
</evidence>
<dbReference type="Pfam" id="PF01023">
    <property type="entry name" value="S_100"/>
    <property type="match status" value="1"/>
</dbReference>
<keyword evidence="4 5" id="KW-0106">Calcium</keyword>
<dbReference type="InterPro" id="IPR001751">
    <property type="entry name" value="S100/CaBP7/8-like_CS"/>
</dbReference>
<dbReference type="InterPro" id="IPR013787">
    <property type="entry name" value="S100_Ca-bd_sub"/>
</dbReference>
<dbReference type="GO" id="GO:0005737">
    <property type="term" value="C:cytoplasm"/>
    <property type="evidence" value="ECO:0007669"/>
    <property type="project" value="TreeGrafter"/>
</dbReference>
<dbReference type="InterPro" id="IPR011992">
    <property type="entry name" value="EF-hand-dom_pair"/>
</dbReference>
<dbReference type="GeneTree" id="ENSGT00390000000920"/>
<evidence type="ECO:0000313" key="7">
    <source>
        <dbReference type="Ensembl" id="ENSLBEP00000035536.1"/>
    </source>
</evidence>
<dbReference type="InterPro" id="IPR018247">
    <property type="entry name" value="EF_Hand_1_Ca_BS"/>
</dbReference>
<keyword evidence="8" id="KW-1185">Reference proteome</keyword>
<dbReference type="InterPro" id="IPR034325">
    <property type="entry name" value="S-100_dom"/>
</dbReference>
<dbReference type="SUPFAM" id="SSF47473">
    <property type="entry name" value="EF-hand"/>
    <property type="match status" value="1"/>
</dbReference>
<dbReference type="Gene3D" id="1.10.238.10">
    <property type="entry name" value="EF-hand"/>
    <property type="match status" value="1"/>
</dbReference>
<dbReference type="PANTHER" id="PTHR11639:SF118">
    <property type="entry name" value="PROTEIN S100"/>
    <property type="match status" value="1"/>
</dbReference>
<evidence type="ECO:0000259" key="6">
    <source>
        <dbReference type="PROSITE" id="PS50222"/>
    </source>
</evidence>
<dbReference type="GeneID" id="109988688"/>
<reference evidence="7" key="1">
    <citation type="submission" date="2025-08" db="UniProtKB">
        <authorList>
            <consortium name="Ensembl"/>
        </authorList>
    </citation>
    <scope>IDENTIFICATION</scope>
</reference>
<dbReference type="CDD" id="cd00213">
    <property type="entry name" value="S-100"/>
    <property type="match status" value="1"/>
</dbReference>
<comment type="similarity">
    <text evidence="1 5">Belongs to the S-100 family.</text>
</comment>
<keyword evidence="3" id="KW-0677">Repeat</keyword>
<evidence type="ECO:0000256" key="1">
    <source>
        <dbReference type="ARBA" id="ARBA00007323"/>
    </source>
</evidence>
<dbReference type="OrthoDB" id="8881129at2759"/>
<keyword evidence="2 5" id="KW-0479">Metal-binding</keyword>
<name>A0A3Q3GQ41_9LABR</name>
<accession>A0A3Q3GQ41</accession>
<dbReference type="Ensembl" id="ENSLBET00000037039.1">
    <property type="protein sequence ID" value="ENSLBEP00000035536.1"/>
    <property type="gene ID" value="ENSLBEG00000026669.1"/>
</dbReference>
<protein>
    <recommendedName>
        <fullName evidence="5">Protein S100</fullName>
    </recommendedName>
    <alternativeName>
        <fullName evidence="5">S100 calcium-binding protein</fullName>
    </alternativeName>
</protein>
<dbReference type="GO" id="GO:0005509">
    <property type="term" value="F:calcium ion binding"/>
    <property type="evidence" value="ECO:0007669"/>
    <property type="project" value="InterPro"/>
</dbReference>
<reference evidence="7" key="2">
    <citation type="submission" date="2025-09" db="UniProtKB">
        <authorList>
            <consortium name="Ensembl"/>
        </authorList>
    </citation>
    <scope>IDENTIFICATION</scope>
</reference>
<dbReference type="FunCoup" id="A0A3Q3GQ41">
    <property type="interactions" value="589"/>
</dbReference>
<proteinExistence type="inferred from homology"/>
<evidence type="ECO:0000256" key="3">
    <source>
        <dbReference type="ARBA" id="ARBA00022737"/>
    </source>
</evidence>
<evidence type="ECO:0000256" key="4">
    <source>
        <dbReference type="ARBA" id="ARBA00022837"/>
    </source>
</evidence>
<dbReference type="GO" id="GO:0046914">
    <property type="term" value="F:transition metal ion binding"/>
    <property type="evidence" value="ECO:0007669"/>
    <property type="project" value="InterPro"/>
</dbReference>
<sequence>MSASVRLLQDPLSLSRLLESLQVSFESNIIMSEIQTAMALLISNFEKYAGREGDKHTLNKAELKELLQNELGEMLGKATDKAAVDRIFNELDSNKDNSVDFEEFGKMICCLTVMCHEYFIGKK</sequence>